<dbReference type="EMBL" id="LT629701">
    <property type="protein sequence ID" value="SDN65973.1"/>
    <property type="molecule type" value="Genomic_DNA"/>
</dbReference>
<keyword evidence="4" id="KW-1185">Reference proteome</keyword>
<evidence type="ECO:0000313" key="3">
    <source>
        <dbReference type="EMBL" id="SDN65973.1"/>
    </source>
</evidence>
<evidence type="ECO:0000313" key="4">
    <source>
        <dbReference type="Proteomes" id="UP000183376"/>
    </source>
</evidence>
<organism evidence="3 4">
    <name type="scientific">Allokutzneria albata</name>
    <name type="common">Kibdelosporangium albatum</name>
    <dbReference type="NCBI Taxonomy" id="211114"/>
    <lineage>
        <taxon>Bacteria</taxon>
        <taxon>Bacillati</taxon>
        <taxon>Actinomycetota</taxon>
        <taxon>Actinomycetes</taxon>
        <taxon>Pseudonocardiales</taxon>
        <taxon>Pseudonocardiaceae</taxon>
        <taxon>Allokutzneria</taxon>
    </lineage>
</organism>
<protein>
    <submittedName>
        <fullName evidence="3">Uncharacterized protein</fullName>
    </submittedName>
</protein>
<gene>
    <name evidence="3" type="ORF">SAMN04489726_7628</name>
</gene>
<reference evidence="3 4" key="1">
    <citation type="submission" date="2016-10" db="EMBL/GenBank/DDBJ databases">
        <authorList>
            <person name="de Groot N.N."/>
        </authorList>
    </citation>
    <scope>NUCLEOTIDE SEQUENCE [LARGE SCALE GENOMIC DNA]</scope>
    <source>
        <strain evidence="3 4">DSM 44149</strain>
    </source>
</reference>
<sequence>MVSSRNDTAGGWHLGFTLIGLLTVTAAFPSLPANPIDAIVLLVVLGIRDATTGAEMIGTGPAGSATPTSPGPFRSRSRSSTLPRGTGSASPGCARG</sequence>
<feature type="region of interest" description="Disordered" evidence="1">
    <location>
        <begin position="54"/>
        <end position="96"/>
    </location>
</feature>
<keyword evidence="2" id="KW-0812">Transmembrane</keyword>
<dbReference type="STRING" id="211114.SAMN04489726_7628"/>
<evidence type="ECO:0000256" key="2">
    <source>
        <dbReference type="SAM" id="Phobius"/>
    </source>
</evidence>
<proteinExistence type="predicted"/>
<feature type="compositionally biased region" description="Low complexity" evidence="1">
    <location>
        <begin position="66"/>
        <end position="81"/>
    </location>
</feature>
<name>A0A1H0D739_ALLAB</name>
<dbReference type="AlphaFoldDB" id="A0A1H0D739"/>
<evidence type="ECO:0000256" key="1">
    <source>
        <dbReference type="SAM" id="MobiDB-lite"/>
    </source>
</evidence>
<keyword evidence="2" id="KW-0472">Membrane</keyword>
<dbReference type="Proteomes" id="UP000183376">
    <property type="component" value="Chromosome I"/>
</dbReference>
<keyword evidence="2" id="KW-1133">Transmembrane helix</keyword>
<feature type="transmembrane region" description="Helical" evidence="2">
    <location>
        <begin position="12"/>
        <end position="31"/>
    </location>
</feature>
<accession>A0A1H0D739</accession>